<keyword evidence="1" id="KW-0472">Membrane</keyword>
<keyword evidence="1" id="KW-0812">Transmembrane</keyword>
<dbReference type="RefSeq" id="WP_130913564.1">
    <property type="nucleotide sequence ID" value="NZ_LR215974.1"/>
</dbReference>
<dbReference type="AlphaFoldDB" id="A0A4U8W989"/>
<proteinExistence type="predicted"/>
<keyword evidence="1" id="KW-1133">Transmembrane helix</keyword>
<reference evidence="2 3" key="1">
    <citation type="submission" date="2019-02" db="EMBL/GenBank/DDBJ databases">
        <authorList>
            <consortium name="Pathogen Informatics"/>
        </authorList>
    </citation>
    <scope>NUCLEOTIDE SEQUENCE [LARGE SCALE GENOMIC DNA]</scope>
    <source>
        <strain evidence="2 3">3012STDY6944375</strain>
    </source>
</reference>
<evidence type="ECO:0000256" key="1">
    <source>
        <dbReference type="SAM" id="Phobius"/>
    </source>
</evidence>
<evidence type="ECO:0000313" key="2">
    <source>
        <dbReference type="EMBL" id="VFB02817.1"/>
    </source>
</evidence>
<organism evidence="2 3">
    <name type="scientific">Chryseobacterium taihuense</name>
    <dbReference type="NCBI Taxonomy" id="1141221"/>
    <lineage>
        <taxon>Bacteria</taxon>
        <taxon>Pseudomonadati</taxon>
        <taxon>Bacteroidota</taxon>
        <taxon>Flavobacteriia</taxon>
        <taxon>Flavobacteriales</taxon>
        <taxon>Weeksellaceae</taxon>
        <taxon>Chryseobacterium group</taxon>
        <taxon>Chryseobacterium</taxon>
    </lineage>
</organism>
<name>A0A4U8W989_9FLAO</name>
<gene>
    <name evidence="2" type="ORF">NCTC12078_00798</name>
</gene>
<dbReference type="KEGG" id="ctai:NCTC12078_00798"/>
<protein>
    <submittedName>
        <fullName evidence="2">Uncharacterized protein</fullName>
    </submittedName>
</protein>
<sequence length="224" mass="25922">MKKNILTQLKSEYEELEIKPSAGLWDKIEAGLEKDGLPHSKQSFHWFWYAAAVIVMVSTGCWVYFFDGHSLPQSKVYITQETSQDSVLNNNWIPLKTIQEKNIDDNIRPEIAQKNTKISYDLEKIHDEKYPDLFIAAEPEKMPEVKIIVDEKVQVTPKITVSENKKIVYITSDDLLLGHELDKTREENYNDQRKFGVIDKSKIKGPNSFKILGFTIYSDSLNHK</sequence>
<accession>A0A4U8W989</accession>
<dbReference type="Proteomes" id="UP000290013">
    <property type="component" value="Chromosome"/>
</dbReference>
<dbReference type="EMBL" id="LR215974">
    <property type="protein sequence ID" value="VFB02817.1"/>
    <property type="molecule type" value="Genomic_DNA"/>
</dbReference>
<evidence type="ECO:0000313" key="3">
    <source>
        <dbReference type="Proteomes" id="UP000290013"/>
    </source>
</evidence>
<feature type="transmembrane region" description="Helical" evidence="1">
    <location>
        <begin position="46"/>
        <end position="66"/>
    </location>
</feature>